<reference evidence="1" key="1">
    <citation type="submission" date="2023-03" db="EMBL/GenBank/DDBJ databases">
        <title>Massive genome expansion in bonnet fungi (Mycena s.s.) driven by repeated elements and novel gene families across ecological guilds.</title>
        <authorList>
            <consortium name="Lawrence Berkeley National Laboratory"/>
            <person name="Harder C.B."/>
            <person name="Miyauchi S."/>
            <person name="Viragh M."/>
            <person name="Kuo A."/>
            <person name="Thoen E."/>
            <person name="Andreopoulos B."/>
            <person name="Lu D."/>
            <person name="Skrede I."/>
            <person name="Drula E."/>
            <person name="Henrissat B."/>
            <person name="Morin E."/>
            <person name="Kohler A."/>
            <person name="Barry K."/>
            <person name="LaButti K."/>
            <person name="Morin E."/>
            <person name="Salamov A."/>
            <person name="Lipzen A."/>
            <person name="Mereny Z."/>
            <person name="Hegedus B."/>
            <person name="Baldrian P."/>
            <person name="Stursova M."/>
            <person name="Weitz H."/>
            <person name="Taylor A."/>
            <person name="Grigoriev I.V."/>
            <person name="Nagy L.G."/>
            <person name="Martin F."/>
            <person name="Kauserud H."/>
        </authorList>
    </citation>
    <scope>NUCLEOTIDE SEQUENCE</scope>
    <source>
        <strain evidence="1">9144</strain>
    </source>
</reference>
<evidence type="ECO:0000313" key="1">
    <source>
        <dbReference type="EMBL" id="KAJ7200823.1"/>
    </source>
</evidence>
<evidence type="ECO:0000313" key="2">
    <source>
        <dbReference type="Proteomes" id="UP001219525"/>
    </source>
</evidence>
<protein>
    <submittedName>
        <fullName evidence="1">Uncharacterized protein</fullName>
    </submittedName>
</protein>
<accession>A0AAD6YBI6</accession>
<dbReference type="EMBL" id="JARJCW010000061">
    <property type="protein sequence ID" value="KAJ7200823.1"/>
    <property type="molecule type" value="Genomic_DNA"/>
</dbReference>
<comment type="caution">
    <text evidence="1">The sequence shown here is derived from an EMBL/GenBank/DDBJ whole genome shotgun (WGS) entry which is preliminary data.</text>
</comment>
<dbReference type="AlphaFoldDB" id="A0AAD6YBI6"/>
<name>A0AAD6YBI6_9AGAR</name>
<proteinExistence type="predicted"/>
<gene>
    <name evidence="1" type="ORF">GGX14DRAFT_400428</name>
</gene>
<keyword evidence="2" id="KW-1185">Reference proteome</keyword>
<dbReference type="Proteomes" id="UP001219525">
    <property type="component" value="Unassembled WGS sequence"/>
</dbReference>
<organism evidence="1 2">
    <name type="scientific">Mycena pura</name>
    <dbReference type="NCBI Taxonomy" id="153505"/>
    <lineage>
        <taxon>Eukaryota</taxon>
        <taxon>Fungi</taxon>
        <taxon>Dikarya</taxon>
        <taxon>Basidiomycota</taxon>
        <taxon>Agaricomycotina</taxon>
        <taxon>Agaricomycetes</taxon>
        <taxon>Agaricomycetidae</taxon>
        <taxon>Agaricales</taxon>
        <taxon>Marasmiineae</taxon>
        <taxon>Mycenaceae</taxon>
        <taxon>Mycena</taxon>
    </lineage>
</organism>
<sequence length="265" mass="29413">MSVQELSRREGTRDETWVSGHARCWRLLQFNCLSMTACTRCRPWEWPTHGPSPFLIGSLQSPGKHPRSGGAERLRMARGRLCLDPGVGGGRGREQSMERQWRGGSCYFMKSSSALQVGDLLFFGIVRDQKPPALTVAFESSGALGIEYGCINIGKTSGRLGASQNRRQAVTSEEFYVRVGLPRWLHWKLYSRECENEWDRGAKAKNDSRDVHGVVLLIVGVSSDISAQLVSGVRGPGHKAGRQPLVKLPVSVKLHFWIPGPQNMV</sequence>